<dbReference type="InterPro" id="IPR014875">
    <property type="entry name" value="Mor_transcription_activator"/>
</dbReference>
<name>A0AAP9YD35_9GAMM</name>
<dbReference type="Pfam" id="PF08765">
    <property type="entry name" value="Mor"/>
    <property type="match status" value="1"/>
</dbReference>
<dbReference type="AlphaFoldDB" id="A0AAP9YD35"/>
<protein>
    <recommendedName>
        <fullName evidence="1">Mor transcription activator domain-containing protein</fullName>
    </recommendedName>
</protein>
<reference evidence="2 3" key="1">
    <citation type="submission" date="2020-12" db="EMBL/GenBank/DDBJ databases">
        <title>Genomic Analysis and Response surface optimization of nitrogen-fixing conditions for A. chroococcum strain HR1, Isolation from rhizosphere soil.</title>
        <authorList>
            <person name="Li J."/>
            <person name="Yang H."/>
            <person name="Liu H."/>
            <person name="Wang C."/>
            <person name="Tian Y."/>
            <person name="Lu X.Y."/>
        </authorList>
    </citation>
    <scope>NUCLEOTIDE SEQUENCE [LARGE SCALE GENOMIC DNA]</scope>
    <source>
        <strain evidence="2 3">HR1</strain>
    </source>
</reference>
<gene>
    <name evidence="2" type="ORF">GKQ51_20260</name>
</gene>
<dbReference type="EMBL" id="CP066310">
    <property type="protein sequence ID" value="QQE88536.1"/>
    <property type="molecule type" value="Genomic_DNA"/>
</dbReference>
<sequence>MSVPVRASGPAVARLVGKVGCEQLARRLMYFYAGERLYVPRCAAALEALRAVEIHRAAAAARQAGRSTNATVPELARTHGLSDRAVLAILARPAPVLEDGQP</sequence>
<proteinExistence type="predicted"/>
<evidence type="ECO:0000313" key="3">
    <source>
        <dbReference type="Proteomes" id="UP000596192"/>
    </source>
</evidence>
<feature type="domain" description="Mor transcription activator" evidence="1">
    <location>
        <begin position="21"/>
        <end position="92"/>
    </location>
</feature>
<organism evidence="2 3">
    <name type="scientific">Azotobacter chroococcum</name>
    <dbReference type="NCBI Taxonomy" id="353"/>
    <lineage>
        <taxon>Bacteria</taxon>
        <taxon>Pseudomonadati</taxon>
        <taxon>Pseudomonadota</taxon>
        <taxon>Gammaproteobacteria</taxon>
        <taxon>Pseudomonadales</taxon>
        <taxon>Pseudomonadaceae</taxon>
        <taxon>Azotobacter</taxon>
    </lineage>
</organism>
<evidence type="ECO:0000313" key="2">
    <source>
        <dbReference type="EMBL" id="QQE88536.1"/>
    </source>
</evidence>
<dbReference type="InterPro" id="IPR009057">
    <property type="entry name" value="Homeodomain-like_sf"/>
</dbReference>
<accession>A0AAP9YD35</accession>
<dbReference type="Proteomes" id="UP000596192">
    <property type="component" value="Chromosome"/>
</dbReference>
<evidence type="ECO:0000259" key="1">
    <source>
        <dbReference type="Pfam" id="PF08765"/>
    </source>
</evidence>
<dbReference type="RefSeq" id="WP_198866810.1">
    <property type="nucleotide sequence ID" value="NZ_CP066310.1"/>
</dbReference>
<dbReference type="SUPFAM" id="SSF46689">
    <property type="entry name" value="Homeodomain-like"/>
    <property type="match status" value="1"/>
</dbReference>